<reference evidence="5 6" key="1">
    <citation type="submission" date="2017-01" db="EMBL/GenBank/DDBJ databases">
        <title>Novel large sulfur bacteria in the metagenomes of groundwater-fed chemosynthetic microbial mats in the Lake Huron basin.</title>
        <authorList>
            <person name="Sharrar A.M."/>
            <person name="Flood B.E."/>
            <person name="Bailey J.V."/>
            <person name="Jones D.S."/>
            <person name="Biddanda B."/>
            <person name="Ruberg S.A."/>
            <person name="Marcus D.N."/>
            <person name="Dick G.J."/>
        </authorList>
    </citation>
    <scope>NUCLEOTIDE SEQUENCE [LARGE SCALE GENOMIC DNA]</scope>
    <source>
        <strain evidence="5">A7</strain>
    </source>
</reference>
<dbReference type="PANTHER" id="PTHR30329">
    <property type="entry name" value="STATOR ELEMENT OF FLAGELLAR MOTOR COMPLEX"/>
    <property type="match status" value="1"/>
</dbReference>
<keyword evidence="1" id="KW-0472">Membrane</keyword>
<evidence type="ECO:0000313" key="5">
    <source>
        <dbReference type="EMBL" id="OQW85715.1"/>
    </source>
</evidence>
<feature type="domain" description="OmpA-like" evidence="4">
    <location>
        <begin position="185"/>
        <end position="299"/>
    </location>
</feature>
<dbReference type="Gene3D" id="3.30.1330.60">
    <property type="entry name" value="OmpA-like domain"/>
    <property type="match status" value="1"/>
</dbReference>
<keyword evidence="2" id="KW-0175">Coiled coil</keyword>
<evidence type="ECO:0000259" key="4">
    <source>
        <dbReference type="PROSITE" id="PS51123"/>
    </source>
</evidence>
<dbReference type="EMBL" id="MTEI01000043">
    <property type="protein sequence ID" value="OQW85715.1"/>
    <property type="molecule type" value="Genomic_DNA"/>
</dbReference>
<comment type="caution">
    <text evidence="5">The sequence shown here is derived from an EMBL/GenBank/DDBJ whole genome shotgun (WGS) entry which is preliminary data.</text>
</comment>
<accession>A0A1W9KNH8</accession>
<evidence type="ECO:0000256" key="1">
    <source>
        <dbReference type="PROSITE-ProRule" id="PRU00473"/>
    </source>
</evidence>
<dbReference type="PROSITE" id="PS51257">
    <property type="entry name" value="PROKAR_LIPOPROTEIN"/>
    <property type="match status" value="1"/>
</dbReference>
<dbReference type="SUPFAM" id="SSF103088">
    <property type="entry name" value="OmpA-like"/>
    <property type="match status" value="1"/>
</dbReference>
<dbReference type="InterPro" id="IPR038161">
    <property type="entry name" value="VirB9/CagX/TrbG_C_sf"/>
</dbReference>
<feature type="coiled-coil region" evidence="2">
    <location>
        <begin position="139"/>
        <end position="173"/>
    </location>
</feature>
<dbReference type="InterPro" id="IPR050330">
    <property type="entry name" value="Bact_OuterMem_StrucFunc"/>
</dbReference>
<protein>
    <recommendedName>
        <fullName evidence="4">OmpA-like domain-containing protein</fullName>
    </recommendedName>
</protein>
<name>A0A1W9KNH8_9BURK</name>
<keyword evidence="3" id="KW-0732">Signal</keyword>
<dbReference type="AlphaFoldDB" id="A0A1W9KNH8"/>
<proteinExistence type="predicted"/>
<gene>
    <name evidence="5" type="ORF">BWK72_20905</name>
</gene>
<dbReference type="Proteomes" id="UP000192505">
    <property type="component" value="Unassembled WGS sequence"/>
</dbReference>
<dbReference type="PANTHER" id="PTHR30329:SF21">
    <property type="entry name" value="LIPOPROTEIN YIAD-RELATED"/>
    <property type="match status" value="1"/>
</dbReference>
<organism evidence="5 6">
    <name type="scientific">Rhodoferax ferrireducens</name>
    <dbReference type="NCBI Taxonomy" id="192843"/>
    <lineage>
        <taxon>Bacteria</taxon>
        <taxon>Pseudomonadati</taxon>
        <taxon>Pseudomonadota</taxon>
        <taxon>Betaproteobacteria</taxon>
        <taxon>Burkholderiales</taxon>
        <taxon>Comamonadaceae</taxon>
        <taxon>Rhodoferax</taxon>
    </lineage>
</organism>
<dbReference type="InterPro" id="IPR036737">
    <property type="entry name" value="OmpA-like_sf"/>
</dbReference>
<sequence>MRKTAIAGAVVAALALASCATQGDKAPVSSLRFSYTTEGGKAIGLVRAFDDGERTALQFVTDPPAALQVFDGEGKPLAYQRIGQNAVLPGLYSPVRVQIGPTSATVKSTVPVVTKEPVQQATPEPAAAATVPVDTNTELLAARAALKLAEKQIAELRAELDKMKATGSAQEAKDIGTKLDRLENLVAEAASVILRVEFGFASADFKPTDDVARVLVPAAKAADRINLRGFTDSTVIDEDNKRIALARALAARQYLIGQGVDAKKIRAFYNSAGGFVADNSTPEGRAKNRRVDIELVNTKLAKLSQAATQLAKK</sequence>
<dbReference type="CDD" id="cd07185">
    <property type="entry name" value="OmpA_C-like"/>
    <property type="match status" value="1"/>
</dbReference>
<dbReference type="Pfam" id="PF00691">
    <property type="entry name" value="OmpA"/>
    <property type="match status" value="1"/>
</dbReference>
<dbReference type="Gene3D" id="2.60.40.2500">
    <property type="match status" value="1"/>
</dbReference>
<evidence type="ECO:0000256" key="3">
    <source>
        <dbReference type="SAM" id="SignalP"/>
    </source>
</evidence>
<dbReference type="GO" id="GO:0016020">
    <property type="term" value="C:membrane"/>
    <property type="evidence" value="ECO:0007669"/>
    <property type="project" value="UniProtKB-UniRule"/>
</dbReference>
<feature type="chain" id="PRO_5012574624" description="OmpA-like domain-containing protein" evidence="3">
    <location>
        <begin position="23"/>
        <end position="313"/>
    </location>
</feature>
<feature type="signal peptide" evidence="3">
    <location>
        <begin position="1"/>
        <end position="22"/>
    </location>
</feature>
<dbReference type="InterPro" id="IPR006665">
    <property type="entry name" value="OmpA-like"/>
</dbReference>
<dbReference type="PROSITE" id="PS51123">
    <property type="entry name" value="OMPA_2"/>
    <property type="match status" value="1"/>
</dbReference>
<evidence type="ECO:0000313" key="6">
    <source>
        <dbReference type="Proteomes" id="UP000192505"/>
    </source>
</evidence>
<evidence type="ECO:0000256" key="2">
    <source>
        <dbReference type="SAM" id="Coils"/>
    </source>
</evidence>